<dbReference type="InterPro" id="IPR024278">
    <property type="entry name" value="DUF3823_N"/>
</dbReference>
<evidence type="ECO:0000259" key="1">
    <source>
        <dbReference type="Pfam" id="PF12866"/>
    </source>
</evidence>
<evidence type="ECO:0000313" key="3">
    <source>
        <dbReference type="Proteomes" id="UP001501207"/>
    </source>
</evidence>
<evidence type="ECO:0000313" key="2">
    <source>
        <dbReference type="EMBL" id="GAA4306423.1"/>
    </source>
</evidence>
<dbReference type="Proteomes" id="UP001501207">
    <property type="component" value="Unassembled WGS sequence"/>
</dbReference>
<sequence>MAIAAVSALASCSKIDNYPAPDGGIYGKLTDKITHEGLQTEQPGGFTIKLFEKGGSLNSPISFSGKPDGTYENAHIFKNDYKVLPTEGAFFTIDTVDAQVGSHTELNFEVDPFLAVTDVTVTPASGKVTTAYKIVRDRASDKIVERKTLVSKAPTVNNVVFDLKAETELSGIPDETILAGQHTDTVSGLISGDTYYVRIAVRTDNALKKYNYSKIFKIAIP</sequence>
<keyword evidence="3" id="KW-1185">Reference proteome</keyword>
<dbReference type="EMBL" id="BAABFN010000002">
    <property type="protein sequence ID" value="GAA4306423.1"/>
    <property type="molecule type" value="Genomic_DNA"/>
</dbReference>
<dbReference type="Pfam" id="PF12866">
    <property type="entry name" value="DUF3823"/>
    <property type="match status" value="1"/>
</dbReference>
<gene>
    <name evidence="2" type="ORF">GCM10023143_12340</name>
</gene>
<feature type="domain" description="DUF3823" evidence="1">
    <location>
        <begin position="33"/>
        <end position="110"/>
    </location>
</feature>
<comment type="caution">
    <text evidence="2">The sequence shown here is derived from an EMBL/GenBank/DDBJ whole genome shotgun (WGS) entry which is preliminary data.</text>
</comment>
<organism evidence="2 3">
    <name type="scientific">Compostibacter hankyongensis</name>
    <dbReference type="NCBI Taxonomy" id="1007089"/>
    <lineage>
        <taxon>Bacteria</taxon>
        <taxon>Pseudomonadati</taxon>
        <taxon>Bacteroidota</taxon>
        <taxon>Chitinophagia</taxon>
        <taxon>Chitinophagales</taxon>
        <taxon>Chitinophagaceae</taxon>
        <taxon>Compostibacter</taxon>
    </lineage>
</organism>
<name>A0ABP8FL76_9BACT</name>
<protein>
    <recommendedName>
        <fullName evidence="1">DUF3823 domain-containing protein</fullName>
    </recommendedName>
</protein>
<proteinExistence type="predicted"/>
<accession>A0ABP8FL76</accession>
<dbReference type="Gene3D" id="2.60.40.2060">
    <property type="match status" value="1"/>
</dbReference>
<reference evidence="3" key="1">
    <citation type="journal article" date="2019" name="Int. J. Syst. Evol. Microbiol.">
        <title>The Global Catalogue of Microorganisms (GCM) 10K type strain sequencing project: providing services to taxonomists for standard genome sequencing and annotation.</title>
        <authorList>
            <consortium name="The Broad Institute Genomics Platform"/>
            <consortium name="The Broad Institute Genome Sequencing Center for Infectious Disease"/>
            <person name="Wu L."/>
            <person name="Ma J."/>
        </authorList>
    </citation>
    <scope>NUCLEOTIDE SEQUENCE [LARGE SCALE GENOMIC DNA]</scope>
    <source>
        <strain evidence="3">JCM 17664</strain>
    </source>
</reference>
<dbReference type="Gene3D" id="2.60.40.1120">
    <property type="entry name" value="Carboxypeptidase-like, regulatory domain"/>
    <property type="match status" value="1"/>
</dbReference>